<reference evidence="1 2" key="2">
    <citation type="journal article" date="2022" name="Mol. Ecol. Resour.">
        <title>The genomes of chicory, endive, great burdock and yacon provide insights into Asteraceae paleo-polyploidization history and plant inulin production.</title>
        <authorList>
            <person name="Fan W."/>
            <person name="Wang S."/>
            <person name="Wang H."/>
            <person name="Wang A."/>
            <person name="Jiang F."/>
            <person name="Liu H."/>
            <person name="Zhao H."/>
            <person name="Xu D."/>
            <person name="Zhang Y."/>
        </authorList>
    </citation>
    <scope>NUCLEOTIDE SEQUENCE [LARGE SCALE GENOMIC DNA]</scope>
    <source>
        <strain evidence="2">cv. Punajuju</strain>
        <tissue evidence="1">Leaves</tissue>
    </source>
</reference>
<organism evidence="1 2">
    <name type="scientific">Cichorium intybus</name>
    <name type="common">Chicory</name>
    <dbReference type="NCBI Taxonomy" id="13427"/>
    <lineage>
        <taxon>Eukaryota</taxon>
        <taxon>Viridiplantae</taxon>
        <taxon>Streptophyta</taxon>
        <taxon>Embryophyta</taxon>
        <taxon>Tracheophyta</taxon>
        <taxon>Spermatophyta</taxon>
        <taxon>Magnoliopsida</taxon>
        <taxon>eudicotyledons</taxon>
        <taxon>Gunneridae</taxon>
        <taxon>Pentapetalae</taxon>
        <taxon>asterids</taxon>
        <taxon>campanulids</taxon>
        <taxon>Asterales</taxon>
        <taxon>Asteraceae</taxon>
        <taxon>Cichorioideae</taxon>
        <taxon>Cichorieae</taxon>
        <taxon>Cichoriinae</taxon>
        <taxon>Cichorium</taxon>
    </lineage>
</organism>
<accession>A0ACB8YWP0</accession>
<proteinExistence type="predicted"/>
<protein>
    <submittedName>
        <fullName evidence="1">Uncharacterized protein</fullName>
    </submittedName>
</protein>
<dbReference type="EMBL" id="CM042017">
    <property type="protein sequence ID" value="KAI3689856.1"/>
    <property type="molecule type" value="Genomic_DNA"/>
</dbReference>
<evidence type="ECO:0000313" key="1">
    <source>
        <dbReference type="EMBL" id="KAI3689856.1"/>
    </source>
</evidence>
<gene>
    <name evidence="1" type="ORF">L2E82_47826</name>
</gene>
<sequence length="235" mass="27441">MEKSFASFTIITFLFFAVSTARISLNPPATNLPAVQSSDVESKSMKSLPGPDTTEDSNIILPSETPKSSSDETRQMPESNKDRMFKVDLTPRSDFARFHAINRHFFNQPRIPVRPVNRRPNRHSVNPFVVPRSEFLHENKVVLFGETSNVDAGNSHRQPQWKRLRSKHDYGHRHHRHQYRHHLHHDNKDVSMPKHMSGREKPKSLARQHKEKKSQREHEASFMKGIRKFLKHTFD</sequence>
<name>A0ACB8YWP0_CICIN</name>
<comment type="caution">
    <text evidence="1">The sequence shown here is derived from an EMBL/GenBank/DDBJ whole genome shotgun (WGS) entry which is preliminary data.</text>
</comment>
<reference evidence="2" key="1">
    <citation type="journal article" date="2022" name="Mol. Ecol. Resour.">
        <title>The genomes of chicory, endive, great burdock and yacon provide insights into Asteraceae palaeo-polyploidization history and plant inulin production.</title>
        <authorList>
            <person name="Fan W."/>
            <person name="Wang S."/>
            <person name="Wang H."/>
            <person name="Wang A."/>
            <person name="Jiang F."/>
            <person name="Liu H."/>
            <person name="Zhao H."/>
            <person name="Xu D."/>
            <person name="Zhang Y."/>
        </authorList>
    </citation>
    <scope>NUCLEOTIDE SEQUENCE [LARGE SCALE GENOMIC DNA]</scope>
    <source>
        <strain evidence="2">cv. Punajuju</strain>
    </source>
</reference>
<dbReference type="Proteomes" id="UP001055811">
    <property type="component" value="Linkage Group LG09"/>
</dbReference>
<evidence type="ECO:0000313" key="2">
    <source>
        <dbReference type="Proteomes" id="UP001055811"/>
    </source>
</evidence>
<keyword evidence="2" id="KW-1185">Reference proteome</keyword>